<protein>
    <submittedName>
        <fullName evidence="1">Uncharacterized protein</fullName>
    </submittedName>
</protein>
<accession>A0AAD4TB57</accession>
<evidence type="ECO:0000313" key="1">
    <source>
        <dbReference type="EMBL" id="KAI3946778.1"/>
    </source>
</evidence>
<proteinExistence type="predicted"/>
<dbReference type="Proteomes" id="UP001202328">
    <property type="component" value="Unassembled WGS sequence"/>
</dbReference>
<reference evidence="1" key="1">
    <citation type="submission" date="2022-04" db="EMBL/GenBank/DDBJ databases">
        <title>A functionally conserved STORR gene fusion in Papaver species that diverged 16.8 million years ago.</title>
        <authorList>
            <person name="Catania T."/>
        </authorList>
    </citation>
    <scope>NUCLEOTIDE SEQUENCE</scope>
    <source>
        <strain evidence="1">S-188037</strain>
    </source>
</reference>
<keyword evidence="2" id="KW-1185">Reference proteome</keyword>
<name>A0AAD4TB57_9MAGN</name>
<feature type="non-terminal residue" evidence="1">
    <location>
        <position position="122"/>
    </location>
</feature>
<evidence type="ECO:0000313" key="2">
    <source>
        <dbReference type="Proteomes" id="UP001202328"/>
    </source>
</evidence>
<comment type="caution">
    <text evidence="1">The sequence shown here is derived from an EMBL/GenBank/DDBJ whole genome shotgun (WGS) entry which is preliminary data.</text>
</comment>
<dbReference type="EMBL" id="JAJJMB010003633">
    <property type="protein sequence ID" value="KAI3946778.1"/>
    <property type="molecule type" value="Genomic_DNA"/>
</dbReference>
<sequence>MVNDSHWYDMWDKGAVEDGYVNLWCNVSDRIVPPGDGCAENSGITDKRDSTPSRVRSGSITCINYANSPVRLDPEMFATPKKKSTCTTSPHLVRRSPRLLKKSVDAVTMISGSKKRLFESVD</sequence>
<dbReference type="AlphaFoldDB" id="A0AAD4TB57"/>
<gene>
    <name evidence="1" type="ORF">MKW98_003341</name>
</gene>
<organism evidence="1 2">
    <name type="scientific">Papaver atlanticum</name>
    <dbReference type="NCBI Taxonomy" id="357466"/>
    <lineage>
        <taxon>Eukaryota</taxon>
        <taxon>Viridiplantae</taxon>
        <taxon>Streptophyta</taxon>
        <taxon>Embryophyta</taxon>
        <taxon>Tracheophyta</taxon>
        <taxon>Spermatophyta</taxon>
        <taxon>Magnoliopsida</taxon>
        <taxon>Ranunculales</taxon>
        <taxon>Papaveraceae</taxon>
        <taxon>Papaveroideae</taxon>
        <taxon>Papaver</taxon>
    </lineage>
</organism>